<keyword evidence="9" id="KW-0611">Plant defense</keyword>
<evidence type="ECO:0000256" key="3">
    <source>
        <dbReference type="ARBA" id="ARBA00008894"/>
    </source>
</evidence>
<dbReference type="Gramene" id="OE9A099308T3">
    <property type="protein sequence ID" value="OE9A099308C3"/>
    <property type="gene ID" value="OE9A099308"/>
</dbReference>
<dbReference type="Gene3D" id="3.40.50.300">
    <property type="entry name" value="P-loop containing nucleotide triphosphate hydrolases"/>
    <property type="match status" value="1"/>
</dbReference>
<organism evidence="14 15">
    <name type="scientific">Olea europaea subsp. europaea</name>
    <dbReference type="NCBI Taxonomy" id="158383"/>
    <lineage>
        <taxon>Eukaryota</taxon>
        <taxon>Viridiplantae</taxon>
        <taxon>Streptophyta</taxon>
        <taxon>Embryophyta</taxon>
        <taxon>Tracheophyta</taxon>
        <taxon>Spermatophyta</taxon>
        <taxon>Magnoliopsida</taxon>
        <taxon>eudicotyledons</taxon>
        <taxon>Gunneridae</taxon>
        <taxon>Pentapetalae</taxon>
        <taxon>asterids</taxon>
        <taxon>lamiids</taxon>
        <taxon>Lamiales</taxon>
        <taxon>Oleaceae</taxon>
        <taxon>Oleeae</taxon>
        <taxon>Olea</taxon>
    </lineage>
</organism>
<comment type="function">
    <text evidence="1">Confers resistance to late blight (Phytophthora infestans) races carrying the avirulence gene Avr1. Resistance proteins guard the plant against pathogens that contain an appropriate avirulence protein via an indirect interaction with this avirulence protein. That triggers a defense system including the hypersensitive response, which restricts the pathogen growth.</text>
</comment>
<dbReference type="PRINTS" id="PR00364">
    <property type="entry name" value="DISEASERSIST"/>
</dbReference>
<dbReference type="AlphaFoldDB" id="A0A8S0QAA7"/>
<dbReference type="OrthoDB" id="1478287at2759"/>
<evidence type="ECO:0000256" key="9">
    <source>
        <dbReference type="ARBA" id="ARBA00022821"/>
    </source>
</evidence>
<dbReference type="GO" id="GO:0051607">
    <property type="term" value="P:defense response to virus"/>
    <property type="evidence" value="ECO:0007669"/>
    <property type="project" value="UniProtKB-ARBA"/>
</dbReference>
<dbReference type="Pfam" id="PF23598">
    <property type="entry name" value="LRR_14"/>
    <property type="match status" value="1"/>
</dbReference>
<evidence type="ECO:0000256" key="6">
    <source>
        <dbReference type="ARBA" id="ARBA00022667"/>
    </source>
</evidence>
<dbReference type="InterPro" id="IPR058922">
    <property type="entry name" value="WHD_DRP"/>
</dbReference>
<keyword evidence="8" id="KW-0547">Nucleotide-binding</keyword>
<evidence type="ECO:0000256" key="8">
    <source>
        <dbReference type="ARBA" id="ARBA00022741"/>
    </source>
</evidence>
<dbReference type="InterPro" id="IPR027417">
    <property type="entry name" value="P-loop_NTPase"/>
</dbReference>
<evidence type="ECO:0000256" key="1">
    <source>
        <dbReference type="ARBA" id="ARBA00002074"/>
    </source>
</evidence>
<gene>
    <name evidence="14" type="ORF">OLEA9_A099308</name>
</gene>
<dbReference type="InterPro" id="IPR044974">
    <property type="entry name" value="Disease_R_plants"/>
</dbReference>
<dbReference type="InterPro" id="IPR055414">
    <property type="entry name" value="LRR_R13L4/SHOC2-like"/>
</dbReference>
<dbReference type="Gene3D" id="3.80.10.10">
    <property type="entry name" value="Ribonuclease Inhibitor"/>
    <property type="match status" value="1"/>
</dbReference>
<dbReference type="Gramene" id="OE9A099308T2">
    <property type="protein sequence ID" value="OE9A099308C2"/>
    <property type="gene ID" value="OE9A099308"/>
</dbReference>
<dbReference type="Pfam" id="PF23559">
    <property type="entry name" value="WHD_DRP"/>
    <property type="match status" value="1"/>
</dbReference>
<evidence type="ECO:0000259" key="11">
    <source>
        <dbReference type="Pfam" id="PF00931"/>
    </source>
</evidence>
<protein>
    <submittedName>
        <fullName evidence="14">Late blight resistance homolog R1A-3 isoform X1</fullName>
    </submittedName>
</protein>
<keyword evidence="5" id="KW-0433">Leucine-rich repeat</keyword>
<dbReference type="GO" id="GO:0009626">
    <property type="term" value="P:plant-type hypersensitive response"/>
    <property type="evidence" value="ECO:0007669"/>
    <property type="project" value="UniProtKB-KW"/>
</dbReference>
<dbReference type="Pfam" id="PF00931">
    <property type="entry name" value="NB-ARC"/>
    <property type="match status" value="1"/>
</dbReference>
<evidence type="ECO:0000256" key="5">
    <source>
        <dbReference type="ARBA" id="ARBA00022614"/>
    </source>
</evidence>
<sequence>MSSGEGETGTDCLDTEKGYYLPDEDTLFTGPIGFLKFVLEYRPSTVRVDFPKPIGNSKDIEKIRHCLQQLLSSGKKLEELFTVPNHQSSSCPNEVVAAFINFLLQMVESILCFKAEYIAFHNLRTELGFLITFLGDTSMHLQPTNNVVIDIEAAVNEVGSFFYSLYFAFVVFFATRKEDFLFTYLRLYSTDIENVVNDVVSFLHSGIFDVLEDMPLQTTTEVEETEKAMADIKAMVHEIGSFIVFTKNDRVPESGIVDLALSDLLPKFELLKSKIKEHCITVSKMTIDMAPKTGVVSLFIVDSVLDDLMDLINNKSDRIVGLNDQIVMLHGELFLLGSSITSIAVQQEAEQEELIIKTRDIAFEVEYIINSFPPVWYLALRIPLLIEKIQLITMAIKEMKNDIDVVGMLEVAQYPDEHLSSQYKETPISEDVIVGFEDVALKIAEQLVRGTEQLQIISLFGMPGIGKTTLANKLYNDPSVIYHFYERAWCVVSQTYDKKNILINILSCIRNVKQEQIAIKDEENFAGDVYKSLKGRRYLLFLDDIWDTKLWDDLKRIFPNDGTGSRILFTTRNKEVSLKVSPHCVINTLPFLSEVESWDLLQKKVFKGKSCPQELLDIGKKIANKCHGLPLAVVVIAGVLANMENKEHLWQEVAGNLSSHLSENLGNYIPILELSYNHLPMHLKPCFLYFGTFKEDEEIHIQKLISLWVAEGYIKKEEQKSLEDVALEYVMKLIDRSLVLVAGKKFDGSIKTCKIHDLLREMCLRIAEEKNFLKVVNINVDESHPLPYFNEVAMYQKHHCLSIVYGEDPTASLPFGPHVRSLLCGNVTLPTLVACGLKVLRVLDFCSPWADLVVFGINQLVHVRYLALSSTLPPMDSFHKLEFLVLRNRDAVEIPDVLLNMMSLRQVHFEGGAYFSESIRHRAIKDKSFQMKNNLQSISFLQIFDEADEKILRCSSNLHRLKGKVQSSHSYSIDFLNQLESLKLRSCRSMGNSSFNLISLPLNLKQLTLICVDMAQEQMELIGKLEYLVVLKLRDVSFDGGRWDTSEGEFPQLKFLKLSNVGLAEWNTSSDHFPRLQRLGLEYCKHLKMIPPILGDIPTLLMIEVYKCAEAIKESAKRIQEEQEDMGNEELKVIIFDCQSVVVSESEEEGN</sequence>
<dbReference type="InterPro" id="IPR032675">
    <property type="entry name" value="LRR_dom_sf"/>
</dbReference>
<reference evidence="14 15" key="1">
    <citation type="submission" date="2019-12" db="EMBL/GenBank/DDBJ databases">
        <authorList>
            <person name="Alioto T."/>
            <person name="Alioto T."/>
            <person name="Gomez Garrido J."/>
        </authorList>
    </citation>
    <scope>NUCLEOTIDE SEQUENCE [LARGE SCALE GENOMIC DNA]</scope>
</reference>
<comment type="caution">
    <text evidence="14">The sequence shown here is derived from an EMBL/GenBank/DDBJ whole genome shotgun (WGS) entry which is preliminary data.</text>
</comment>
<keyword evidence="6" id="KW-0381">Hypersensitive response</keyword>
<dbReference type="Gene3D" id="1.10.10.10">
    <property type="entry name" value="Winged helix-like DNA-binding domain superfamily/Winged helix DNA-binding domain"/>
    <property type="match status" value="1"/>
</dbReference>
<name>A0A8S0QAA7_OLEEU</name>
<comment type="subcellular location">
    <subcellularLocation>
        <location evidence="2">Cytoplasm</location>
    </subcellularLocation>
</comment>
<keyword evidence="4" id="KW-0963">Cytoplasm</keyword>
<evidence type="ECO:0000313" key="15">
    <source>
        <dbReference type="Proteomes" id="UP000594638"/>
    </source>
</evidence>
<dbReference type="InterPro" id="IPR042197">
    <property type="entry name" value="Apaf_helical"/>
</dbReference>
<evidence type="ECO:0000256" key="10">
    <source>
        <dbReference type="ARBA" id="ARBA00022840"/>
    </source>
</evidence>
<dbReference type="GO" id="GO:0005737">
    <property type="term" value="C:cytoplasm"/>
    <property type="evidence" value="ECO:0007669"/>
    <property type="project" value="UniProtKB-SubCell"/>
</dbReference>
<dbReference type="InterPro" id="IPR036388">
    <property type="entry name" value="WH-like_DNA-bd_sf"/>
</dbReference>
<evidence type="ECO:0000259" key="13">
    <source>
        <dbReference type="Pfam" id="PF23598"/>
    </source>
</evidence>
<dbReference type="InterPro" id="IPR002182">
    <property type="entry name" value="NB-ARC"/>
</dbReference>
<feature type="domain" description="Disease resistance protein winged helix" evidence="12">
    <location>
        <begin position="693"/>
        <end position="762"/>
    </location>
</feature>
<accession>A0A8S0QAA7</accession>
<evidence type="ECO:0000256" key="7">
    <source>
        <dbReference type="ARBA" id="ARBA00022737"/>
    </source>
</evidence>
<keyword evidence="15" id="KW-1185">Reference proteome</keyword>
<dbReference type="GO" id="GO:0043531">
    <property type="term" value="F:ADP binding"/>
    <property type="evidence" value="ECO:0007669"/>
    <property type="project" value="InterPro"/>
</dbReference>
<keyword evidence="7" id="KW-0677">Repeat</keyword>
<dbReference type="EMBL" id="CACTIH010001821">
    <property type="protein sequence ID" value="CAA2964238.1"/>
    <property type="molecule type" value="Genomic_DNA"/>
</dbReference>
<dbReference type="FunFam" id="1.10.10.10:FF:000322">
    <property type="entry name" value="Probable disease resistance protein At1g63360"/>
    <property type="match status" value="1"/>
</dbReference>
<proteinExistence type="inferred from homology"/>
<comment type="similarity">
    <text evidence="3">Belongs to the disease resistance NB-LRR family.</text>
</comment>
<dbReference type="PANTHER" id="PTHR23155:SF1152">
    <property type="entry name" value="AAA+ ATPASE DOMAIN-CONTAINING PROTEIN"/>
    <property type="match status" value="1"/>
</dbReference>
<dbReference type="SUPFAM" id="SSF52058">
    <property type="entry name" value="L domain-like"/>
    <property type="match status" value="1"/>
</dbReference>
<dbReference type="GO" id="GO:0005524">
    <property type="term" value="F:ATP binding"/>
    <property type="evidence" value="ECO:0007669"/>
    <property type="project" value="UniProtKB-KW"/>
</dbReference>
<evidence type="ECO:0000259" key="12">
    <source>
        <dbReference type="Pfam" id="PF23559"/>
    </source>
</evidence>
<dbReference type="Proteomes" id="UP000594638">
    <property type="component" value="Unassembled WGS sequence"/>
</dbReference>
<evidence type="ECO:0000256" key="4">
    <source>
        <dbReference type="ARBA" id="ARBA00022490"/>
    </source>
</evidence>
<feature type="domain" description="NB-ARC" evidence="11">
    <location>
        <begin position="440"/>
        <end position="610"/>
    </location>
</feature>
<dbReference type="PANTHER" id="PTHR23155">
    <property type="entry name" value="DISEASE RESISTANCE PROTEIN RP"/>
    <property type="match status" value="1"/>
</dbReference>
<dbReference type="Gene3D" id="1.10.8.430">
    <property type="entry name" value="Helical domain of apoptotic protease-activating factors"/>
    <property type="match status" value="1"/>
</dbReference>
<dbReference type="SUPFAM" id="SSF52540">
    <property type="entry name" value="P-loop containing nucleoside triphosphate hydrolases"/>
    <property type="match status" value="1"/>
</dbReference>
<dbReference type="FunFam" id="3.40.50.300:FF:001091">
    <property type="entry name" value="Probable disease resistance protein At1g61300"/>
    <property type="match status" value="1"/>
</dbReference>
<evidence type="ECO:0000313" key="14">
    <source>
        <dbReference type="EMBL" id="CAA2964238.1"/>
    </source>
</evidence>
<keyword evidence="10" id="KW-0067">ATP-binding</keyword>
<evidence type="ECO:0000256" key="2">
    <source>
        <dbReference type="ARBA" id="ARBA00004496"/>
    </source>
</evidence>
<feature type="domain" description="Disease resistance R13L4/SHOC-2-like LRR" evidence="13">
    <location>
        <begin position="818"/>
        <end position="1119"/>
    </location>
</feature>